<dbReference type="SMART" id="SM00020">
    <property type="entry name" value="Tryp_SPc"/>
    <property type="match status" value="2"/>
</dbReference>
<dbReference type="PRINTS" id="PR00722">
    <property type="entry name" value="CHYMOTRYPSIN"/>
</dbReference>
<evidence type="ECO:0000256" key="3">
    <source>
        <dbReference type="ARBA" id="ARBA00022801"/>
    </source>
</evidence>
<comment type="caution">
    <text evidence="9">The sequence shown here is derived from an EMBL/GenBank/DDBJ whole genome shotgun (WGS) entry which is preliminary data.</text>
</comment>
<keyword evidence="2 6" id="KW-0645">Protease</keyword>
<organism evidence="9 10">
    <name type="scientific">Hypsibius exemplaris</name>
    <name type="common">Freshwater tardigrade</name>
    <dbReference type="NCBI Taxonomy" id="2072580"/>
    <lineage>
        <taxon>Eukaryota</taxon>
        <taxon>Metazoa</taxon>
        <taxon>Ecdysozoa</taxon>
        <taxon>Tardigrada</taxon>
        <taxon>Eutardigrada</taxon>
        <taxon>Parachela</taxon>
        <taxon>Hypsibioidea</taxon>
        <taxon>Hypsibiidae</taxon>
        <taxon>Hypsibius</taxon>
    </lineage>
</organism>
<evidence type="ECO:0000256" key="5">
    <source>
        <dbReference type="ARBA" id="ARBA00023157"/>
    </source>
</evidence>
<dbReference type="SUPFAM" id="SSF50494">
    <property type="entry name" value="Trypsin-like serine proteases"/>
    <property type="match status" value="2"/>
</dbReference>
<evidence type="ECO:0000256" key="7">
    <source>
        <dbReference type="SAM" id="SignalP"/>
    </source>
</evidence>
<gene>
    <name evidence="9" type="ORF">BV898_10812</name>
</gene>
<feature type="chain" id="PRO_5013026263" evidence="7">
    <location>
        <begin position="20"/>
        <end position="610"/>
    </location>
</feature>
<keyword evidence="10" id="KW-1185">Reference proteome</keyword>
<proteinExistence type="inferred from homology"/>
<dbReference type="InterPro" id="IPR050430">
    <property type="entry name" value="Peptidase_S1"/>
</dbReference>
<reference evidence="10" key="1">
    <citation type="submission" date="2017-01" db="EMBL/GenBank/DDBJ databases">
        <title>Comparative genomics of anhydrobiosis in the tardigrade Hypsibius dujardini.</title>
        <authorList>
            <person name="Yoshida Y."/>
            <person name="Koutsovoulos G."/>
            <person name="Laetsch D."/>
            <person name="Stevens L."/>
            <person name="Kumar S."/>
            <person name="Horikawa D."/>
            <person name="Ishino K."/>
            <person name="Komine S."/>
            <person name="Tomita M."/>
            <person name="Blaxter M."/>
            <person name="Arakawa K."/>
        </authorList>
    </citation>
    <scope>NUCLEOTIDE SEQUENCE [LARGE SCALE GENOMIC DNA]</scope>
    <source>
        <strain evidence="10">Z151</strain>
    </source>
</reference>
<keyword evidence="3 6" id="KW-0378">Hydrolase</keyword>
<dbReference type="GO" id="GO:0004252">
    <property type="term" value="F:serine-type endopeptidase activity"/>
    <property type="evidence" value="ECO:0007669"/>
    <property type="project" value="InterPro"/>
</dbReference>
<dbReference type="InterPro" id="IPR001314">
    <property type="entry name" value="Peptidase_S1A"/>
</dbReference>
<dbReference type="InterPro" id="IPR009003">
    <property type="entry name" value="Peptidase_S1_PA"/>
</dbReference>
<sequence length="610" mass="66339">MKLSRRLVTVFMCLFAAKALFCEDSIENGEDNDLDSITEDNEKELVVRDSVDPTVPDGDAVGPAQALIGGFPVAPHKYRFMVSLQLQKNRFHLCGGVLISSTHVLTTSVCVFGLNTFDIIVGVGLHNRKTNDSQHFFKVKSIQLHRLYNSTQGSFENDIALLTLAAPITSQPTIKAGIIALPRNINEDYHKPSAAAFRLVGWGATKNPRPGQEIVLPLLLQGALVRVLSAAQCSTRAKERMKASKICIDSGRTAVCMGDSGGPLFRQRASGEYELVGLGSYVVGNCQAINGANVFTKVAYFLPWIEKAVAANRQVNPPRVPPPPSVAFNECARTNGIAPFVINGKNATKHQLNWIVSIQSPNSYDVLTHICGGSIISDRLILTAAHCLYYLNSNDRYGTDQLKIKFGSHNPHDSPAIGISNIQIHPKYHNQNPSTHLHHDIAILTLKHAIGIDNKKVGLISLPSPGKKVCTGDEDLAWIAGWGHTNSTKDPVDQLYLTPPKILQYARVERISRATCRGIYPTLNFSQYMMCTSSTGTDACQGDSGGALFEKYLVRDTTTGETKTKHRILGIISGSSRGCGIAGKASIFTEVAGYVRSMIAPAIDKCRTKC</sequence>
<dbReference type="InterPro" id="IPR001254">
    <property type="entry name" value="Trypsin_dom"/>
</dbReference>
<dbReference type="GO" id="GO:0006508">
    <property type="term" value="P:proteolysis"/>
    <property type="evidence" value="ECO:0007669"/>
    <property type="project" value="UniProtKB-KW"/>
</dbReference>
<feature type="domain" description="Peptidase S1" evidence="8">
    <location>
        <begin position="67"/>
        <end position="310"/>
    </location>
</feature>
<dbReference type="PANTHER" id="PTHR24276:SF98">
    <property type="entry name" value="FI18310P1-RELATED"/>
    <property type="match status" value="1"/>
</dbReference>
<dbReference type="PROSITE" id="PS50240">
    <property type="entry name" value="TRYPSIN_DOM"/>
    <property type="match status" value="2"/>
</dbReference>
<dbReference type="PANTHER" id="PTHR24276">
    <property type="entry name" value="POLYSERASE-RELATED"/>
    <property type="match status" value="1"/>
</dbReference>
<dbReference type="PROSITE" id="PS00135">
    <property type="entry name" value="TRYPSIN_SER"/>
    <property type="match status" value="2"/>
</dbReference>
<evidence type="ECO:0000256" key="4">
    <source>
        <dbReference type="ARBA" id="ARBA00022825"/>
    </source>
</evidence>
<dbReference type="Proteomes" id="UP000192578">
    <property type="component" value="Unassembled WGS sequence"/>
</dbReference>
<dbReference type="CDD" id="cd00190">
    <property type="entry name" value="Tryp_SPc"/>
    <property type="match status" value="2"/>
</dbReference>
<keyword evidence="4 6" id="KW-0720">Serine protease</keyword>
<name>A0A1W0WIU9_HYPEX</name>
<dbReference type="InterPro" id="IPR018114">
    <property type="entry name" value="TRYPSIN_HIS"/>
</dbReference>
<evidence type="ECO:0000313" key="10">
    <source>
        <dbReference type="Proteomes" id="UP000192578"/>
    </source>
</evidence>
<evidence type="ECO:0000259" key="8">
    <source>
        <dbReference type="PROSITE" id="PS50240"/>
    </source>
</evidence>
<comment type="similarity">
    <text evidence="1">Belongs to the peptidase S1 family.</text>
</comment>
<dbReference type="PROSITE" id="PS00134">
    <property type="entry name" value="TRYPSIN_HIS"/>
    <property type="match status" value="1"/>
</dbReference>
<accession>A0A1W0WIU9</accession>
<protein>
    <submittedName>
        <fullName evidence="9">Chymotrypsinogen B2</fullName>
    </submittedName>
</protein>
<dbReference type="EMBL" id="MTYJ01000095">
    <property type="protein sequence ID" value="OQV15053.1"/>
    <property type="molecule type" value="Genomic_DNA"/>
</dbReference>
<feature type="signal peptide" evidence="7">
    <location>
        <begin position="1"/>
        <end position="19"/>
    </location>
</feature>
<dbReference type="InterPro" id="IPR043504">
    <property type="entry name" value="Peptidase_S1_PA_chymotrypsin"/>
</dbReference>
<dbReference type="Gene3D" id="2.40.10.10">
    <property type="entry name" value="Trypsin-like serine proteases"/>
    <property type="match status" value="2"/>
</dbReference>
<dbReference type="AlphaFoldDB" id="A0A1W0WIU9"/>
<evidence type="ECO:0000256" key="6">
    <source>
        <dbReference type="RuleBase" id="RU363034"/>
    </source>
</evidence>
<evidence type="ECO:0000256" key="2">
    <source>
        <dbReference type="ARBA" id="ARBA00022670"/>
    </source>
</evidence>
<dbReference type="FunFam" id="2.40.10.10:FF:000068">
    <property type="entry name" value="transmembrane protease serine 2"/>
    <property type="match status" value="2"/>
</dbReference>
<dbReference type="InterPro" id="IPR033116">
    <property type="entry name" value="TRYPSIN_SER"/>
</dbReference>
<keyword evidence="7" id="KW-0732">Signal</keyword>
<feature type="domain" description="Peptidase S1" evidence="8">
    <location>
        <begin position="341"/>
        <end position="604"/>
    </location>
</feature>
<keyword evidence="5" id="KW-1015">Disulfide bond</keyword>
<dbReference type="Pfam" id="PF00089">
    <property type="entry name" value="Trypsin"/>
    <property type="match status" value="2"/>
</dbReference>
<evidence type="ECO:0000256" key="1">
    <source>
        <dbReference type="ARBA" id="ARBA00007664"/>
    </source>
</evidence>
<dbReference type="OrthoDB" id="10059102at2759"/>
<evidence type="ECO:0000313" key="9">
    <source>
        <dbReference type="EMBL" id="OQV15053.1"/>
    </source>
</evidence>